<keyword evidence="1" id="KW-0540">Nuclease</keyword>
<evidence type="ECO:0000256" key="1">
    <source>
        <dbReference type="ARBA" id="ARBA00022722"/>
    </source>
</evidence>
<dbReference type="InterPro" id="IPR011337">
    <property type="entry name" value="DNA_rep_MutH/RE_typeII_Sau3AI"/>
</dbReference>
<dbReference type="EMBL" id="BARV01039410">
    <property type="protein sequence ID" value="GAI56893.1"/>
    <property type="molecule type" value="Genomic_DNA"/>
</dbReference>
<proteinExistence type="predicted"/>
<dbReference type="GO" id="GO:0004519">
    <property type="term" value="F:endonuclease activity"/>
    <property type="evidence" value="ECO:0007669"/>
    <property type="project" value="UniProtKB-KW"/>
</dbReference>
<evidence type="ECO:0000259" key="4">
    <source>
        <dbReference type="SMART" id="SM00927"/>
    </source>
</evidence>
<protein>
    <recommendedName>
        <fullName evidence="4">DNA mismatch repair MutH/Type II restriction enzyme Sau3AI domain-containing protein</fullName>
    </recommendedName>
</protein>
<keyword evidence="2" id="KW-0255">Endonuclease</keyword>
<dbReference type="InterPro" id="IPR037057">
    <property type="entry name" value="DNA_rep_MutH/T2_RE_sf"/>
</dbReference>
<sequence>SWELKSIPLKYKKDGKLAFKETMAITMIDPVDVCQKEFEESHLLMKLKKIVVVARTVGRNVDDPSYIHSIVEFDLHGKLYDAVKADYDLVRNTLLDPDKGFDALTGKMGYYIQPRTKGAGHGSTSRAFYARPRFLEKFIKL</sequence>
<feature type="non-terminal residue" evidence="5">
    <location>
        <position position="1"/>
    </location>
</feature>
<dbReference type="InterPro" id="IPR011335">
    <property type="entry name" value="Restrct_endonuc-II-like"/>
</dbReference>
<accession>X1PM14</accession>
<feature type="domain" description="DNA mismatch repair MutH/Type II restriction enzyme Sau3AI" evidence="4">
    <location>
        <begin position="3"/>
        <end position="86"/>
    </location>
</feature>
<evidence type="ECO:0000256" key="2">
    <source>
        <dbReference type="ARBA" id="ARBA00022759"/>
    </source>
</evidence>
<evidence type="ECO:0000256" key="3">
    <source>
        <dbReference type="ARBA" id="ARBA00022801"/>
    </source>
</evidence>
<name>X1PM14_9ZZZZ</name>
<reference evidence="5" key="1">
    <citation type="journal article" date="2014" name="Front. Microbiol.">
        <title>High frequency of phylogenetically diverse reductive dehalogenase-homologous genes in deep subseafloor sedimentary metagenomes.</title>
        <authorList>
            <person name="Kawai M."/>
            <person name="Futagami T."/>
            <person name="Toyoda A."/>
            <person name="Takaki Y."/>
            <person name="Nishi S."/>
            <person name="Hori S."/>
            <person name="Arai W."/>
            <person name="Tsubouchi T."/>
            <person name="Morono Y."/>
            <person name="Uchiyama I."/>
            <person name="Ito T."/>
            <person name="Fujiyama A."/>
            <person name="Inagaki F."/>
            <person name="Takami H."/>
        </authorList>
    </citation>
    <scope>NUCLEOTIDE SEQUENCE</scope>
    <source>
        <strain evidence="5">Expedition CK06-06</strain>
    </source>
</reference>
<dbReference type="Pfam" id="PF02976">
    <property type="entry name" value="MutH"/>
    <property type="match status" value="1"/>
</dbReference>
<dbReference type="GO" id="GO:0016787">
    <property type="term" value="F:hydrolase activity"/>
    <property type="evidence" value="ECO:0007669"/>
    <property type="project" value="UniProtKB-KW"/>
</dbReference>
<organism evidence="5">
    <name type="scientific">marine sediment metagenome</name>
    <dbReference type="NCBI Taxonomy" id="412755"/>
    <lineage>
        <taxon>unclassified sequences</taxon>
        <taxon>metagenomes</taxon>
        <taxon>ecological metagenomes</taxon>
    </lineage>
</organism>
<keyword evidence="3" id="KW-0378">Hydrolase</keyword>
<dbReference type="GO" id="GO:0003677">
    <property type="term" value="F:DNA binding"/>
    <property type="evidence" value="ECO:0007669"/>
    <property type="project" value="InterPro"/>
</dbReference>
<dbReference type="SMART" id="SM00927">
    <property type="entry name" value="MutH"/>
    <property type="match status" value="1"/>
</dbReference>
<dbReference type="SUPFAM" id="SSF52980">
    <property type="entry name" value="Restriction endonuclease-like"/>
    <property type="match status" value="1"/>
</dbReference>
<dbReference type="AlphaFoldDB" id="X1PM14"/>
<evidence type="ECO:0000313" key="5">
    <source>
        <dbReference type="EMBL" id="GAI56893.1"/>
    </source>
</evidence>
<comment type="caution">
    <text evidence="5">The sequence shown here is derived from an EMBL/GenBank/DDBJ whole genome shotgun (WGS) entry which is preliminary data.</text>
</comment>
<gene>
    <name evidence="5" type="ORF">S06H3_60417</name>
</gene>
<dbReference type="Gene3D" id="3.40.600.10">
    <property type="entry name" value="DNA mismatch repair MutH/Restriction endonuclease, type II"/>
    <property type="match status" value="1"/>
</dbReference>